<evidence type="ECO:0000313" key="2">
    <source>
        <dbReference type="EMBL" id="KAF2888020.1"/>
    </source>
</evidence>
<dbReference type="EMBL" id="VTPC01080474">
    <property type="protein sequence ID" value="KAF2888020.1"/>
    <property type="molecule type" value="Genomic_DNA"/>
</dbReference>
<protein>
    <submittedName>
        <fullName evidence="2">Uncharacterized protein</fullName>
    </submittedName>
</protein>
<dbReference type="InterPro" id="IPR036397">
    <property type="entry name" value="RNaseH_sf"/>
</dbReference>
<dbReference type="PANTHER" id="PTHR47326:SF1">
    <property type="entry name" value="HTH PSQ-TYPE DOMAIN-CONTAINING PROTEIN"/>
    <property type="match status" value="1"/>
</dbReference>
<keyword evidence="3" id="KW-1185">Reference proteome</keyword>
<feature type="region of interest" description="Disordered" evidence="1">
    <location>
        <begin position="64"/>
        <end position="104"/>
    </location>
</feature>
<dbReference type="AlphaFoldDB" id="A0A8K0CIU6"/>
<dbReference type="GO" id="GO:0003676">
    <property type="term" value="F:nucleic acid binding"/>
    <property type="evidence" value="ECO:0007669"/>
    <property type="project" value="InterPro"/>
</dbReference>
<sequence>MADRMPACHEKRSFWPWIGRGGPTSWPPRSPDLTPLDYCLWRWFKDEVYKVKVDTRDALIQRIKNTASDIKDRSNQESNGRKDTQEERGRQASNKEEKRRPCMT</sequence>
<evidence type="ECO:0000313" key="3">
    <source>
        <dbReference type="Proteomes" id="UP000801492"/>
    </source>
</evidence>
<name>A0A8K0CIU6_IGNLU</name>
<evidence type="ECO:0000256" key="1">
    <source>
        <dbReference type="SAM" id="MobiDB-lite"/>
    </source>
</evidence>
<comment type="caution">
    <text evidence="2">The sequence shown here is derived from an EMBL/GenBank/DDBJ whole genome shotgun (WGS) entry which is preliminary data.</text>
</comment>
<feature type="compositionally biased region" description="Basic and acidic residues" evidence="1">
    <location>
        <begin position="69"/>
        <end position="104"/>
    </location>
</feature>
<organism evidence="2 3">
    <name type="scientific">Ignelater luminosus</name>
    <name type="common">Cucubano</name>
    <name type="synonym">Pyrophorus luminosus</name>
    <dbReference type="NCBI Taxonomy" id="2038154"/>
    <lineage>
        <taxon>Eukaryota</taxon>
        <taxon>Metazoa</taxon>
        <taxon>Ecdysozoa</taxon>
        <taxon>Arthropoda</taxon>
        <taxon>Hexapoda</taxon>
        <taxon>Insecta</taxon>
        <taxon>Pterygota</taxon>
        <taxon>Neoptera</taxon>
        <taxon>Endopterygota</taxon>
        <taxon>Coleoptera</taxon>
        <taxon>Polyphaga</taxon>
        <taxon>Elateriformia</taxon>
        <taxon>Elateroidea</taxon>
        <taxon>Elateridae</taxon>
        <taxon>Agrypninae</taxon>
        <taxon>Pyrophorini</taxon>
        <taxon>Ignelater</taxon>
    </lineage>
</organism>
<dbReference type="OrthoDB" id="6766291at2759"/>
<accession>A0A8K0CIU6</accession>
<reference evidence="2" key="1">
    <citation type="submission" date="2019-08" db="EMBL/GenBank/DDBJ databases">
        <title>The genome of the North American firefly Photinus pyralis.</title>
        <authorList>
            <consortium name="Photinus pyralis genome working group"/>
            <person name="Fallon T.R."/>
            <person name="Sander Lower S.E."/>
            <person name="Weng J.-K."/>
        </authorList>
    </citation>
    <scope>NUCLEOTIDE SEQUENCE</scope>
    <source>
        <strain evidence="2">TRF0915ILg1</strain>
        <tissue evidence="2">Whole body</tissue>
    </source>
</reference>
<dbReference type="Proteomes" id="UP000801492">
    <property type="component" value="Unassembled WGS sequence"/>
</dbReference>
<gene>
    <name evidence="2" type="ORF">ILUMI_18153</name>
</gene>
<dbReference type="Gene3D" id="3.30.420.10">
    <property type="entry name" value="Ribonuclease H-like superfamily/Ribonuclease H"/>
    <property type="match status" value="1"/>
</dbReference>
<proteinExistence type="predicted"/>
<dbReference type="PANTHER" id="PTHR47326">
    <property type="entry name" value="TRANSPOSABLE ELEMENT TC3 TRANSPOSASE-LIKE PROTEIN"/>
    <property type="match status" value="1"/>
</dbReference>